<evidence type="ECO:0000313" key="1">
    <source>
        <dbReference type="EMBL" id="GAA0505887.1"/>
    </source>
</evidence>
<proteinExistence type="predicted"/>
<reference evidence="2 3" key="1">
    <citation type="journal article" date="2014" name="Int. J. Syst. Evol. Microbiol.">
        <title>Complete genome sequence of Corynebacterium casei LMG S-19264T (=DSM 44701T), isolated from a smear-ripened cheese.</title>
        <authorList>
            <consortium name="US DOE Joint Genome Institute (JGI-PGF)"/>
            <person name="Walter F."/>
            <person name="Albersmeier A."/>
            <person name="Kalinowski J."/>
            <person name="Ruckert C."/>
        </authorList>
    </citation>
    <scope>NUCLEOTIDE SEQUENCE [LARGE SCALE GENOMIC DNA]</scope>
    <source>
        <strain evidence="2 3">CGMCC 4.7206</strain>
    </source>
</reference>
<organism evidence="2 3">
    <name type="scientific">Saccharopolyspora thermophila</name>
    <dbReference type="NCBI Taxonomy" id="89367"/>
    <lineage>
        <taxon>Bacteria</taxon>
        <taxon>Bacillati</taxon>
        <taxon>Actinomycetota</taxon>
        <taxon>Actinomycetes</taxon>
        <taxon>Pseudonocardiales</taxon>
        <taxon>Pseudonocardiaceae</taxon>
        <taxon>Saccharopolyspora</taxon>
    </lineage>
</organism>
<keyword evidence="4" id="KW-1185">Reference proteome</keyword>
<reference evidence="1" key="4">
    <citation type="submission" date="2023-12" db="EMBL/GenBank/DDBJ databases">
        <authorList>
            <person name="Sun Q."/>
            <person name="Inoue M."/>
        </authorList>
    </citation>
    <scope>NUCLEOTIDE SEQUENCE</scope>
    <source>
        <strain evidence="1">JCM 10664</strain>
    </source>
</reference>
<evidence type="ECO:0000313" key="4">
    <source>
        <dbReference type="Proteomes" id="UP001500220"/>
    </source>
</evidence>
<reference evidence="2" key="3">
    <citation type="submission" date="2020-09" db="EMBL/GenBank/DDBJ databases">
        <authorList>
            <person name="Sun Q."/>
            <person name="Zhou Y."/>
        </authorList>
    </citation>
    <scope>NUCLEOTIDE SEQUENCE</scope>
    <source>
        <strain evidence="2">CGMCC 4.7206</strain>
    </source>
</reference>
<reference evidence="1 4" key="2">
    <citation type="journal article" date="2019" name="Int. J. Syst. Evol. Microbiol.">
        <title>The Global Catalogue of Microorganisms (GCM) 10K type strain sequencing project: providing services to taxonomists for standard genome sequencing and annotation.</title>
        <authorList>
            <consortium name="The Broad Institute Genomics Platform"/>
            <consortium name="The Broad Institute Genome Sequencing Center for Infectious Disease"/>
            <person name="Wu L."/>
            <person name="Ma J."/>
        </authorList>
    </citation>
    <scope>NUCLEOTIDE SEQUENCE [LARGE SCALE GENOMIC DNA]</scope>
    <source>
        <strain evidence="1 4">JCM 10664</strain>
    </source>
</reference>
<protein>
    <submittedName>
        <fullName evidence="2">Uncharacterized protein</fullName>
    </submittedName>
</protein>
<accession>A0A917NFB4</accession>
<evidence type="ECO:0000313" key="3">
    <source>
        <dbReference type="Proteomes" id="UP000597989"/>
    </source>
</evidence>
<dbReference type="RefSeq" id="WP_188988438.1">
    <property type="nucleotide sequence ID" value="NZ_BAAAHC010000003.1"/>
</dbReference>
<dbReference type="Proteomes" id="UP000597989">
    <property type="component" value="Unassembled WGS sequence"/>
</dbReference>
<sequence>MTATVDKTKRIPAQQRAGDSASDVIALYQKWYNALTSQLNLDPRRFVLMQPGVALPSTSAELWQYFNVIPPASVVEESPGHMSMSGYNQFLDNYRQVVNALLPQANINLQEVLGDWYSGWMDYKAANPKPANVAWADYFYEWAIGNAPNVAARGRSAFLRLQNDMVVKAQGDAFDASFLTHGVPQFSLTIDAVKSQIRGGQSAAVVFDSDKVQRENAQNWAEMRVQTEALWFFEAARADASWQQLSAKASSAGISVDIKFANVITAPAMPGGWYHSSVLGLAFTHPKDNRVWDSNGEVSWDSTFGETGNMQRFLASVVVVDGIQMTVRTKATFSTEEQQKMRAEFHGGIWPFVGIDAAAGHNGDIKFDDDGSLVVTSAQNVGNPQILGGNIVSAEEMLAR</sequence>
<dbReference type="EMBL" id="BAAAHC010000003">
    <property type="protein sequence ID" value="GAA0505887.1"/>
    <property type="molecule type" value="Genomic_DNA"/>
</dbReference>
<comment type="caution">
    <text evidence="2">The sequence shown here is derived from an EMBL/GenBank/DDBJ whole genome shotgun (WGS) entry which is preliminary data.</text>
</comment>
<evidence type="ECO:0000313" key="2">
    <source>
        <dbReference type="EMBL" id="GGI92404.1"/>
    </source>
</evidence>
<dbReference type="Proteomes" id="UP001500220">
    <property type="component" value="Unassembled WGS sequence"/>
</dbReference>
<gene>
    <name evidence="1" type="ORF">GCM10009545_04880</name>
    <name evidence="2" type="ORF">GCM10011581_31970</name>
</gene>
<dbReference type="EMBL" id="BMMT01000011">
    <property type="protein sequence ID" value="GGI92404.1"/>
    <property type="molecule type" value="Genomic_DNA"/>
</dbReference>
<name>A0A917NFB4_9PSEU</name>
<dbReference type="AlphaFoldDB" id="A0A917NFB4"/>